<protein>
    <submittedName>
        <fullName evidence="2">Xylose isomerase-like TIM barrel</fullName>
    </submittedName>
</protein>
<sequence length="281" mass="31185">MPKMSMNEVTTFRWSFIEDVIAFSKAGLDGIGVWRNKIAEFGEERAVELLQEYDLSVSSLSWAGGFTGTNGYSYREMVDDARDAIRLAGDMRAACLVLISGGRNGHTVNHSRRLLCEALAELGDFAAEHQVELALQPSREELCGHWSFLSSIDHVMDILDACDHPYVGMAFDTFHLAGEADIVSRIGAILPYVNTVQLSDSGSAPRTLTDRVMLGDGRLPLVGIIDAFERGGYDGFFDVGIWSDRLWKSNYDRVIDRCRLRFDRLLLDAAGQKTPQAIPSK</sequence>
<dbReference type="InterPro" id="IPR036237">
    <property type="entry name" value="Xyl_isomerase-like_sf"/>
</dbReference>
<comment type="caution">
    <text evidence="2">The sequence shown here is derived from an EMBL/GenBank/DDBJ whole genome shotgun (WGS) entry which is preliminary data.</text>
</comment>
<dbReference type="OrthoDB" id="9782626at2"/>
<dbReference type="Gene3D" id="3.20.20.150">
    <property type="entry name" value="Divalent-metal-dependent TIM barrel enzymes"/>
    <property type="match status" value="1"/>
</dbReference>
<dbReference type="InterPro" id="IPR013022">
    <property type="entry name" value="Xyl_isomerase-like_TIM-brl"/>
</dbReference>
<accession>A0A5C6BJ07</accession>
<dbReference type="AlphaFoldDB" id="A0A5C6BJ07"/>
<dbReference type="InterPro" id="IPR050312">
    <property type="entry name" value="IolE/XylAMocC-like"/>
</dbReference>
<evidence type="ECO:0000313" key="2">
    <source>
        <dbReference type="EMBL" id="TWU12035.1"/>
    </source>
</evidence>
<dbReference type="Pfam" id="PF01261">
    <property type="entry name" value="AP_endonuc_2"/>
    <property type="match status" value="1"/>
</dbReference>
<evidence type="ECO:0000259" key="1">
    <source>
        <dbReference type="Pfam" id="PF01261"/>
    </source>
</evidence>
<dbReference type="PANTHER" id="PTHR12110">
    <property type="entry name" value="HYDROXYPYRUVATE ISOMERASE"/>
    <property type="match status" value="1"/>
</dbReference>
<proteinExistence type="predicted"/>
<feature type="domain" description="Xylose isomerase-like TIM barrel" evidence="1">
    <location>
        <begin position="24"/>
        <end position="252"/>
    </location>
</feature>
<organism evidence="2 3">
    <name type="scientific">Symmachiella macrocystis</name>
    <dbReference type="NCBI Taxonomy" id="2527985"/>
    <lineage>
        <taxon>Bacteria</taxon>
        <taxon>Pseudomonadati</taxon>
        <taxon>Planctomycetota</taxon>
        <taxon>Planctomycetia</taxon>
        <taxon>Planctomycetales</taxon>
        <taxon>Planctomycetaceae</taxon>
        <taxon>Symmachiella</taxon>
    </lineage>
</organism>
<dbReference type="Proteomes" id="UP000320735">
    <property type="component" value="Unassembled WGS sequence"/>
</dbReference>
<gene>
    <name evidence="2" type="ORF">CA54_08510</name>
</gene>
<dbReference type="GO" id="GO:0016853">
    <property type="term" value="F:isomerase activity"/>
    <property type="evidence" value="ECO:0007669"/>
    <property type="project" value="UniProtKB-KW"/>
</dbReference>
<reference evidence="2 3" key="1">
    <citation type="submission" date="2019-02" db="EMBL/GenBank/DDBJ databases">
        <title>Deep-cultivation of Planctomycetes and their phenomic and genomic characterization uncovers novel biology.</title>
        <authorList>
            <person name="Wiegand S."/>
            <person name="Jogler M."/>
            <person name="Boedeker C."/>
            <person name="Pinto D."/>
            <person name="Vollmers J."/>
            <person name="Rivas-Marin E."/>
            <person name="Kohn T."/>
            <person name="Peeters S.H."/>
            <person name="Heuer A."/>
            <person name="Rast P."/>
            <person name="Oberbeckmann S."/>
            <person name="Bunk B."/>
            <person name="Jeske O."/>
            <person name="Meyerdierks A."/>
            <person name="Storesund J.E."/>
            <person name="Kallscheuer N."/>
            <person name="Luecker S."/>
            <person name="Lage O.M."/>
            <person name="Pohl T."/>
            <person name="Merkel B.J."/>
            <person name="Hornburger P."/>
            <person name="Mueller R.-W."/>
            <person name="Bruemmer F."/>
            <person name="Labrenz M."/>
            <person name="Spormann A.M."/>
            <person name="Op Den Camp H."/>
            <person name="Overmann J."/>
            <person name="Amann R."/>
            <person name="Jetten M.S.M."/>
            <person name="Mascher T."/>
            <person name="Medema M.H."/>
            <person name="Devos D.P."/>
            <person name="Kaster A.-K."/>
            <person name="Ovreas L."/>
            <person name="Rohde M."/>
            <person name="Galperin M.Y."/>
            <person name="Jogler C."/>
        </authorList>
    </citation>
    <scope>NUCLEOTIDE SEQUENCE [LARGE SCALE GENOMIC DNA]</scope>
    <source>
        <strain evidence="2 3">CA54</strain>
    </source>
</reference>
<evidence type="ECO:0000313" key="3">
    <source>
        <dbReference type="Proteomes" id="UP000320735"/>
    </source>
</evidence>
<keyword evidence="3" id="KW-1185">Reference proteome</keyword>
<dbReference type="EMBL" id="SJPP01000001">
    <property type="protein sequence ID" value="TWU12035.1"/>
    <property type="molecule type" value="Genomic_DNA"/>
</dbReference>
<dbReference type="SUPFAM" id="SSF51658">
    <property type="entry name" value="Xylose isomerase-like"/>
    <property type="match status" value="1"/>
</dbReference>
<keyword evidence="2" id="KW-0413">Isomerase</keyword>
<dbReference type="RefSeq" id="WP_146369555.1">
    <property type="nucleotide sequence ID" value="NZ_SJPP01000001.1"/>
</dbReference>
<dbReference type="PANTHER" id="PTHR12110:SF52">
    <property type="entry name" value="XYLOSE ISOMERASE"/>
    <property type="match status" value="1"/>
</dbReference>
<name>A0A5C6BJ07_9PLAN</name>